<evidence type="ECO:0000313" key="2">
    <source>
        <dbReference type="EMBL" id="ORZ40801.1"/>
    </source>
</evidence>
<dbReference type="GO" id="GO:0005737">
    <property type="term" value="C:cytoplasm"/>
    <property type="evidence" value="ECO:0007669"/>
    <property type="project" value="UniProtKB-ARBA"/>
</dbReference>
<dbReference type="GO" id="GO:0008525">
    <property type="term" value="F:phosphatidylcholine transporter activity"/>
    <property type="evidence" value="ECO:0007669"/>
    <property type="project" value="TreeGrafter"/>
</dbReference>
<dbReference type="Gene3D" id="3.30.530.20">
    <property type="match status" value="1"/>
</dbReference>
<dbReference type="InterPro" id="IPR002913">
    <property type="entry name" value="START_lipid-bd_dom"/>
</dbReference>
<accession>A0A1Y2I4D0</accession>
<proteinExistence type="predicted"/>
<dbReference type="STRING" id="765915.A0A1Y2I4D0"/>
<dbReference type="OrthoDB" id="1295045at2759"/>
<feature type="domain" description="START" evidence="1">
    <location>
        <begin position="30"/>
        <end position="259"/>
    </location>
</feature>
<protein>
    <recommendedName>
        <fullName evidence="1">START domain-containing protein</fullName>
    </recommendedName>
</protein>
<dbReference type="PROSITE" id="PS50848">
    <property type="entry name" value="START"/>
    <property type="match status" value="1"/>
</dbReference>
<dbReference type="PANTHER" id="PTHR19308:SF39">
    <property type="entry name" value="PHOSPHATIDYLCHOLINE TRANSFER PROTEIN"/>
    <property type="match status" value="1"/>
</dbReference>
<keyword evidence="3" id="KW-1185">Reference proteome</keyword>
<evidence type="ECO:0000313" key="3">
    <source>
        <dbReference type="Proteomes" id="UP000193411"/>
    </source>
</evidence>
<evidence type="ECO:0000259" key="1">
    <source>
        <dbReference type="PROSITE" id="PS50848"/>
    </source>
</evidence>
<name>A0A1Y2I4D0_9FUNG</name>
<organism evidence="2 3">
    <name type="scientific">Catenaria anguillulae PL171</name>
    <dbReference type="NCBI Taxonomy" id="765915"/>
    <lineage>
        <taxon>Eukaryota</taxon>
        <taxon>Fungi</taxon>
        <taxon>Fungi incertae sedis</taxon>
        <taxon>Blastocladiomycota</taxon>
        <taxon>Blastocladiomycetes</taxon>
        <taxon>Blastocladiales</taxon>
        <taxon>Catenariaceae</taxon>
        <taxon>Catenaria</taxon>
    </lineage>
</organism>
<dbReference type="InterPro" id="IPR023393">
    <property type="entry name" value="START-like_dom_sf"/>
</dbReference>
<dbReference type="SUPFAM" id="SSF55961">
    <property type="entry name" value="Bet v1-like"/>
    <property type="match status" value="1"/>
</dbReference>
<dbReference type="PANTHER" id="PTHR19308">
    <property type="entry name" value="PHOSPHATIDYLCHOLINE TRANSFER PROTEIN"/>
    <property type="match status" value="1"/>
</dbReference>
<gene>
    <name evidence="2" type="ORF">BCR44DRAFT_64383</name>
</gene>
<dbReference type="EMBL" id="MCFL01000002">
    <property type="protein sequence ID" value="ORZ40801.1"/>
    <property type="molecule type" value="Genomic_DNA"/>
</dbReference>
<comment type="caution">
    <text evidence="2">The sequence shown here is derived from an EMBL/GenBank/DDBJ whole genome shotgun (WGS) entry which is preliminary data.</text>
</comment>
<dbReference type="AlphaFoldDB" id="A0A1Y2I4D0"/>
<dbReference type="Pfam" id="PF01852">
    <property type="entry name" value="START"/>
    <property type="match status" value="1"/>
</dbReference>
<dbReference type="InterPro" id="IPR051213">
    <property type="entry name" value="START_lipid_transfer"/>
</dbReference>
<sequence length="293" mass="32313">MTAAADSNVAAFSATDFDQVLADFESPNLDGWERVTETGGVTIYRRPHEASTSGLYEYKAVGEVEGMNAETAFQVYLDLAYRRKWDNLKPEHLRVRLSSTASAKPNVLAATKSQDSIAVSDPDIRAQIRATEEDLSRPESIYWRVPFPMLMSDRDYVLVREAREMSNSHGQSCYVVMLCTDEVGIKHEPEVSGVIRVTDYRQTVVFCPGSDPESTTQVYVQYYDDPKTAIPSAVVNLVASKLIPQFLKNVKNACKNYKTDGAVVGSGKGGSTDEGVKELQSALDDSLATAFRL</sequence>
<dbReference type="Proteomes" id="UP000193411">
    <property type="component" value="Unassembled WGS sequence"/>
</dbReference>
<dbReference type="GO" id="GO:0031210">
    <property type="term" value="F:phosphatidylcholine binding"/>
    <property type="evidence" value="ECO:0007669"/>
    <property type="project" value="TreeGrafter"/>
</dbReference>
<reference evidence="2 3" key="1">
    <citation type="submission" date="2016-07" db="EMBL/GenBank/DDBJ databases">
        <title>Pervasive Adenine N6-methylation of Active Genes in Fungi.</title>
        <authorList>
            <consortium name="DOE Joint Genome Institute"/>
            <person name="Mondo S.J."/>
            <person name="Dannebaum R.O."/>
            <person name="Kuo R.C."/>
            <person name="Labutti K."/>
            <person name="Haridas S."/>
            <person name="Kuo A."/>
            <person name="Salamov A."/>
            <person name="Ahrendt S.R."/>
            <person name="Lipzen A."/>
            <person name="Sullivan W."/>
            <person name="Andreopoulos W.B."/>
            <person name="Clum A."/>
            <person name="Lindquist E."/>
            <person name="Daum C."/>
            <person name="Ramamoorthy G.K."/>
            <person name="Gryganskyi A."/>
            <person name="Culley D."/>
            <person name="Magnuson J.K."/>
            <person name="James T.Y."/>
            <person name="O'Malley M.A."/>
            <person name="Stajich J.E."/>
            <person name="Spatafora J.W."/>
            <person name="Visel A."/>
            <person name="Grigoriev I.V."/>
        </authorList>
    </citation>
    <scope>NUCLEOTIDE SEQUENCE [LARGE SCALE GENOMIC DNA]</scope>
    <source>
        <strain evidence="2 3">PL171</strain>
    </source>
</reference>